<feature type="chain" id="PRO_5026780046" evidence="2">
    <location>
        <begin position="23"/>
        <end position="416"/>
    </location>
</feature>
<protein>
    <submittedName>
        <fullName evidence="4">Peptidase M23</fullName>
    </submittedName>
</protein>
<dbReference type="PANTHER" id="PTHR21666">
    <property type="entry name" value="PEPTIDASE-RELATED"/>
    <property type="match status" value="1"/>
</dbReference>
<dbReference type="InterPro" id="IPR050570">
    <property type="entry name" value="Cell_wall_metabolism_enzyme"/>
</dbReference>
<dbReference type="CDD" id="cd12797">
    <property type="entry name" value="M23_peptidase"/>
    <property type="match status" value="1"/>
</dbReference>
<sequence>MQIRPLIAAASLTTLMLCAACATDPETKNAGTTAQATPPPPAAADSTPPPLPGPAVLTPVVGRVLAAPIPVPATDGKIHLAYELVLTNTTPQDVTLTGVDVRAGDRTLLSLPGERLTYWTRLAGNPVPTTTLGPAQTGYVWLDVAVDPDETVPAELSHTVAISVTDPSPPLIPASLTENIAPVTVQTRQPISIAPPLKGPNWLDGDSCCDMSAHRTALNPIDGEIWAAERFAIDYVQLGPDGRLFAGDETQLDSYPYVGSDVVAVGEGPVVSVVDGLPEQVPGTAPTDLPLEEYGGNHVVQDLGGGNYAFYAHLQTGSVQVQPGDHLSTGQVLGALGNSGNSDAPHLHFHVMSTPDPLRSNGLPFVFTDFRLDSRSTGDLDALLEGKPAELEPGFAPRDESGTSPLVYDVMTYAES</sequence>
<feature type="signal peptide" evidence="2">
    <location>
        <begin position="1"/>
        <end position="22"/>
    </location>
</feature>
<dbReference type="SUPFAM" id="SSF51261">
    <property type="entry name" value="Duplicated hybrid motif"/>
    <property type="match status" value="1"/>
</dbReference>
<evidence type="ECO:0000256" key="2">
    <source>
        <dbReference type="SAM" id="SignalP"/>
    </source>
</evidence>
<organism evidence="4 5">
    <name type="scientific">Mycolicibacterium poriferae</name>
    <dbReference type="NCBI Taxonomy" id="39694"/>
    <lineage>
        <taxon>Bacteria</taxon>
        <taxon>Bacillati</taxon>
        <taxon>Actinomycetota</taxon>
        <taxon>Actinomycetes</taxon>
        <taxon>Mycobacteriales</taxon>
        <taxon>Mycobacteriaceae</taxon>
        <taxon>Mycolicibacterium</taxon>
    </lineage>
</organism>
<evidence type="ECO:0000259" key="3">
    <source>
        <dbReference type="Pfam" id="PF01551"/>
    </source>
</evidence>
<accession>A0A6N4V571</accession>
<feature type="region of interest" description="Disordered" evidence="1">
    <location>
        <begin position="27"/>
        <end position="54"/>
    </location>
</feature>
<dbReference type="RefSeq" id="WP_163672650.1">
    <property type="nucleotide sequence ID" value="NZ_AP022570.1"/>
</dbReference>
<dbReference type="EMBL" id="AP022570">
    <property type="protein sequence ID" value="BBX49731.1"/>
    <property type="molecule type" value="Genomic_DNA"/>
</dbReference>
<evidence type="ECO:0000256" key="1">
    <source>
        <dbReference type="SAM" id="MobiDB-lite"/>
    </source>
</evidence>
<evidence type="ECO:0000313" key="4">
    <source>
        <dbReference type="EMBL" id="BBX49731.1"/>
    </source>
</evidence>
<dbReference type="Gene3D" id="2.70.70.10">
    <property type="entry name" value="Glucose Permease (Domain IIA)"/>
    <property type="match status" value="1"/>
</dbReference>
<name>A0A6N4V571_9MYCO</name>
<dbReference type="GO" id="GO:0004222">
    <property type="term" value="F:metalloendopeptidase activity"/>
    <property type="evidence" value="ECO:0007669"/>
    <property type="project" value="TreeGrafter"/>
</dbReference>
<feature type="domain" description="M23ase beta-sheet core" evidence="3">
    <location>
        <begin position="259"/>
        <end position="354"/>
    </location>
</feature>
<proteinExistence type="predicted"/>
<dbReference type="AlphaFoldDB" id="A0A6N4V571"/>
<reference evidence="4 5" key="1">
    <citation type="journal article" date="2019" name="Emerg. Microbes Infect.">
        <title>Comprehensive subspecies identification of 175 nontuberculous mycobacteria species based on 7547 genomic profiles.</title>
        <authorList>
            <person name="Matsumoto Y."/>
            <person name="Kinjo T."/>
            <person name="Motooka D."/>
            <person name="Nabeya D."/>
            <person name="Jung N."/>
            <person name="Uechi K."/>
            <person name="Horii T."/>
            <person name="Iida T."/>
            <person name="Fujita J."/>
            <person name="Nakamura S."/>
        </authorList>
    </citation>
    <scope>NUCLEOTIDE SEQUENCE [LARGE SCALE GENOMIC DNA]</scope>
    <source>
        <strain evidence="4 5">JCM 12603</strain>
    </source>
</reference>
<gene>
    <name evidence="4" type="ORF">MPOR_07570</name>
</gene>
<keyword evidence="5" id="KW-1185">Reference proteome</keyword>
<dbReference type="Proteomes" id="UP000466785">
    <property type="component" value="Chromosome"/>
</dbReference>
<dbReference type="Pfam" id="PF01551">
    <property type="entry name" value="Peptidase_M23"/>
    <property type="match status" value="1"/>
</dbReference>
<keyword evidence="2" id="KW-0732">Signal</keyword>
<dbReference type="PANTHER" id="PTHR21666:SF290">
    <property type="entry name" value="PEPTIDASE M23 DOMAIN PROTEIN"/>
    <property type="match status" value="1"/>
</dbReference>
<dbReference type="KEGG" id="mpof:MPOR_07570"/>
<evidence type="ECO:0000313" key="5">
    <source>
        <dbReference type="Proteomes" id="UP000466785"/>
    </source>
</evidence>
<dbReference type="InterPro" id="IPR016047">
    <property type="entry name" value="M23ase_b-sheet_dom"/>
</dbReference>
<feature type="compositionally biased region" description="Pro residues" evidence="1">
    <location>
        <begin position="37"/>
        <end position="53"/>
    </location>
</feature>
<dbReference type="InterPro" id="IPR011055">
    <property type="entry name" value="Dup_hybrid_motif"/>
</dbReference>